<dbReference type="InterPro" id="IPR046226">
    <property type="entry name" value="DUF6259"/>
</dbReference>
<organism evidence="2 3">
    <name type="scientific">Chthoniobacter flavus Ellin428</name>
    <dbReference type="NCBI Taxonomy" id="497964"/>
    <lineage>
        <taxon>Bacteria</taxon>
        <taxon>Pseudomonadati</taxon>
        <taxon>Verrucomicrobiota</taxon>
        <taxon>Spartobacteria</taxon>
        <taxon>Chthoniobacterales</taxon>
        <taxon>Chthoniobacteraceae</taxon>
        <taxon>Chthoniobacter</taxon>
    </lineage>
</organism>
<dbReference type="InParanoid" id="B4D674"/>
<name>B4D674_9BACT</name>
<gene>
    <name evidence="2" type="ORF">CfE428DRAFT_4413</name>
</gene>
<comment type="caution">
    <text evidence="2">The sequence shown here is derived from an EMBL/GenBank/DDBJ whole genome shotgun (WGS) entry which is preliminary data.</text>
</comment>
<dbReference type="STRING" id="497964.CfE428DRAFT_4413"/>
<reference evidence="2 3" key="1">
    <citation type="journal article" date="2011" name="J. Bacteriol.">
        <title>Genome sequence of Chthoniobacter flavus Ellin428, an aerobic heterotrophic soil bacterium.</title>
        <authorList>
            <person name="Kant R."/>
            <person name="van Passel M.W."/>
            <person name="Palva A."/>
            <person name="Lucas S."/>
            <person name="Lapidus A."/>
            <person name="Glavina Del Rio T."/>
            <person name="Dalin E."/>
            <person name="Tice H."/>
            <person name="Bruce D."/>
            <person name="Goodwin L."/>
            <person name="Pitluck S."/>
            <person name="Larimer F.W."/>
            <person name="Land M.L."/>
            <person name="Hauser L."/>
            <person name="Sangwan P."/>
            <person name="de Vos W.M."/>
            <person name="Janssen P.H."/>
            <person name="Smidt H."/>
        </authorList>
    </citation>
    <scope>NUCLEOTIDE SEQUENCE [LARGE SCALE GENOMIC DNA]</scope>
    <source>
        <strain evidence="2 3">Ellin428</strain>
    </source>
</reference>
<sequence>MVAGLRCGWADDAETWSKDAPPPWLFRSPGEQVYPVEHEGYIGSANQKVGFVFRKADGALVGIWPVGQRNLLADAPKTPLWTIETMPATAKDKPGIIVPDGATKVTFGRGGEGQAGQVDVTYETPTARVVVFAALDVGASLVRWKIDVEALAENPGIWSVTFPQFAVAALDADPTSNEMVVPYRRGQTRGFGKAAPRGDVELPYPGPSAKFQFLAAYGRKAGRGFYFSARDGEGFTKTFAVRNRPEADAVVISAQHFPANRGAAVKRFAMPYEIVAGPFDGDWWDAAREYRMWWTKQVWASRGLLAERHDLPDWLVHAPIVTRPSTTKPARTVANNLTALQSLSEAFSGRPFFGIWYGCFETPKAGQSLNESGLGHVLPPKPGLVEAVREMRGKGVHLQAYIQSMIYDAGIPDSDAAEADRAATHDRLGNRVSYGVGEPQLLAMCRATEWWQKRLVDLSRRAVGEWGFSGVYLDSFGKGAPECFAADHGHPIGGGNTVISGQRALVQRVRNAVREVDREAILSGEDPIEAFRDLLDVNLYSVNVMTNYVPIYRTVWGDYSLGHGRALAPGKSGGSLIPELATLFLEGTIPGRIYTDSPKVFLLQPEHAQEFAFLKSIAAYTDHGLPWLRFGEYLHPLALPADLPTVEFHESVENQIVRGPAILNSVTRSHADGSIAIVLVNIDDKKQVVSVPIDPVLRSHMLDKEVKLRRMNEQGEMSDLASGHAEWKQKLELAPGEIAFLVLQ</sequence>
<dbReference type="Proteomes" id="UP000005824">
    <property type="component" value="Unassembled WGS sequence"/>
</dbReference>
<feature type="domain" description="DUF6259" evidence="1">
    <location>
        <begin position="268"/>
        <end position="564"/>
    </location>
</feature>
<keyword evidence="3" id="KW-1185">Reference proteome</keyword>
<accession>B4D674</accession>
<evidence type="ECO:0000259" key="1">
    <source>
        <dbReference type="Pfam" id="PF19773"/>
    </source>
</evidence>
<evidence type="ECO:0000313" key="2">
    <source>
        <dbReference type="EMBL" id="EDY17983.1"/>
    </source>
</evidence>
<dbReference type="EMBL" id="ABVL01000015">
    <property type="protein sequence ID" value="EDY17983.1"/>
    <property type="molecule type" value="Genomic_DNA"/>
</dbReference>
<dbReference type="eggNOG" id="ENOG502ZBHC">
    <property type="taxonomic scope" value="Bacteria"/>
</dbReference>
<dbReference type="AlphaFoldDB" id="B4D674"/>
<protein>
    <recommendedName>
        <fullName evidence="1">DUF6259 domain-containing protein</fullName>
    </recommendedName>
</protein>
<evidence type="ECO:0000313" key="3">
    <source>
        <dbReference type="Proteomes" id="UP000005824"/>
    </source>
</evidence>
<dbReference type="Pfam" id="PF19773">
    <property type="entry name" value="DUF6259"/>
    <property type="match status" value="1"/>
</dbReference>
<proteinExistence type="predicted"/>